<dbReference type="PANTHER" id="PTHR48111:SF36">
    <property type="entry name" value="TRANSCRIPTIONAL REGULATORY PROTEIN CUTR"/>
    <property type="match status" value="1"/>
</dbReference>
<keyword evidence="2" id="KW-0597">Phosphoprotein</keyword>
<dbReference type="CDD" id="cd00383">
    <property type="entry name" value="trans_reg_C"/>
    <property type="match status" value="1"/>
</dbReference>
<evidence type="ECO:0000259" key="4">
    <source>
        <dbReference type="PROSITE" id="PS50110"/>
    </source>
</evidence>
<dbReference type="InterPro" id="IPR011006">
    <property type="entry name" value="CheY-like_superfamily"/>
</dbReference>
<dbReference type="EMBL" id="FMTP01000014">
    <property type="protein sequence ID" value="SCW96733.1"/>
    <property type="molecule type" value="Genomic_DNA"/>
</dbReference>
<dbReference type="InterPro" id="IPR001867">
    <property type="entry name" value="OmpR/PhoB-type_DNA-bd"/>
</dbReference>
<dbReference type="GO" id="GO:0000976">
    <property type="term" value="F:transcription cis-regulatory region binding"/>
    <property type="evidence" value="ECO:0007669"/>
    <property type="project" value="TreeGrafter"/>
</dbReference>
<dbReference type="InterPro" id="IPR039420">
    <property type="entry name" value="WalR-like"/>
</dbReference>
<dbReference type="Gene3D" id="1.10.10.10">
    <property type="entry name" value="Winged helix-like DNA-binding domain superfamily/Winged helix DNA-binding domain"/>
    <property type="match status" value="1"/>
</dbReference>
<reference evidence="7" key="1">
    <citation type="submission" date="2016-10" db="EMBL/GenBank/DDBJ databases">
        <authorList>
            <person name="Varghese N."/>
            <person name="Submissions S."/>
        </authorList>
    </citation>
    <scope>NUCLEOTIDE SEQUENCE [LARGE SCALE GENOMIC DNA]</scope>
    <source>
        <strain evidence="7">CGMCC 1.1761</strain>
    </source>
</reference>
<dbReference type="SMART" id="SM00862">
    <property type="entry name" value="Trans_reg_C"/>
    <property type="match status" value="1"/>
</dbReference>
<gene>
    <name evidence="6" type="ORF">SAMN05660859_0324</name>
</gene>
<evidence type="ECO:0000256" key="3">
    <source>
        <dbReference type="PROSITE-ProRule" id="PRU01091"/>
    </source>
</evidence>
<dbReference type="Gene3D" id="6.10.250.690">
    <property type="match status" value="1"/>
</dbReference>
<dbReference type="Gene3D" id="3.40.50.2300">
    <property type="match status" value="1"/>
</dbReference>
<name>A0A1G4USY1_9HYPH</name>
<feature type="modified residue" description="4-aspartylphosphate" evidence="2">
    <location>
        <position position="51"/>
    </location>
</feature>
<evidence type="ECO:0000256" key="2">
    <source>
        <dbReference type="PROSITE-ProRule" id="PRU00169"/>
    </source>
</evidence>
<feature type="domain" description="OmpR/PhoB-type" evidence="5">
    <location>
        <begin position="124"/>
        <end position="222"/>
    </location>
</feature>
<dbReference type="PROSITE" id="PS50110">
    <property type="entry name" value="RESPONSE_REGULATORY"/>
    <property type="match status" value="1"/>
</dbReference>
<dbReference type="SUPFAM" id="SSF52172">
    <property type="entry name" value="CheY-like"/>
    <property type="match status" value="1"/>
</dbReference>
<evidence type="ECO:0000259" key="5">
    <source>
        <dbReference type="PROSITE" id="PS51755"/>
    </source>
</evidence>
<keyword evidence="1 3" id="KW-0238">DNA-binding</keyword>
<dbReference type="STRING" id="177413.SAMN05660859_0324"/>
<dbReference type="Pfam" id="PF00072">
    <property type="entry name" value="Response_reg"/>
    <property type="match status" value="1"/>
</dbReference>
<dbReference type="SMART" id="SM00448">
    <property type="entry name" value="REC"/>
    <property type="match status" value="1"/>
</dbReference>
<organism evidence="6 7">
    <name type="scientific">Ancylobacter rudongensis</name>
    <dbReference type="NCBI Taxonomy" id="177413"/>
    <lineage>
        <taxon>Bacteria</taxon>
        <taxon>Pseudomonadati</taxon>
        <taxon>Pseudomonadota</taxon>
        <taxon>Alphaproteobacteria</taxon>
        <taxon>Hyphomicrobiales</taxon>
        <taxon>Xanthobacteraceae</taxon>
        <taxon>Ancylobacter</taxon>
    </lineage>
</organism>
<dbReference type="GO" id="GO:0032993">
    <property type="term" value="C:protein-DNA complex"/>
    <property type="evidence" value="ECO:0007669"/>
    <property type="project" value="TreeGrafter"/>
</dbReference>
<keyword evidence="7" id="KW-1185">Reference proteome</keyword>
<proteinExistence type="predicted"/>
<dbReference type="InterPro" id="IPR001789">
    <property type="entry name" value="Sig_transdc_resp-reg_receiver"/>
</dbReference>
<dbReference type="Proteomes" id="UP000198889">
    <property type="component" value="Unassembled WGS sequence"/>
</dbReference>
<sequence>MRLLLVEDSARLRELVGETIRTAGWRLDAVGDVAQAQEALATTGYDLVLLDLGLPDGDGLDIVRTLRRNRDGTPVLVLTARGAVDERIAGLDAGADDYLTKPFNNGELLARARALLRRAPVSADPVLEAGALRFDPATQEARCGDDVIALAPRERAALEILLRNAGRVTPKRGLEEKLSGFDGEISPNAIEVVVSRLRRRLAPFATATAIETVRGVGYLLRETEP</sequence>
<evidence type="ECO:0000256" key="1">
    <source>
        <dbReference type="ARBA" id="ARBA00023125"/>
    </source>
</evidence>
<dbReference type="InterPro" id="IPR036388">
    <property type="entry name" value="WH-like_DNA-bd_sf"/>
</dbReference>
<evidence type="ECO:0000313" key="6">
    <source>
        <dbReference type="EMBL" id="SCW96733.1"/>
    </source>
</evidence>
<dbReference type="GO" id="GO:0000156">
    <property type="term" value="F:phosphorelay response regulator activity"/>
    <property type="evidence" value="ECO:0007669"/>
    <property type="project" value="TreeGrafter"/>
</dbReference>
<dbReference type="GO" id="GO:0006355">
    <property type="term" value="P:regulation of DNA-templated transcription"/>
    <property type="evidence" value="ECO:0007669"/>
    <property type="project" value="InterPro"/>
</dbReference>
<feature type="DNA-binding region" description="OmpR/PhoB-type" evidence="3">
    <location>
        <begin position="124"/>
        <end position="222"/>
    </location>
</feature>
<evidence type="ECO:0000313" key="7">
    <source>
        <dbReference type="Proteomes" id="UP000198889"/>
    </source>
</evidence>
<dbReference type="PANTHER" id="PTHR48111">
    <property type="entry name" value="REGULATOR OF RPOS"/>
    <property type="match status" value="1"/>
</dbReference>
<dbReference type="AlphaFoldDB" id="A0A1G4USY1"/>
<dbReference type="PROSITE" id="PS51755">
    <property type="entry name" value="OMPR_PHOB"/>
    <property type="match status" value="1"/>
</dbReference>
<dbReference type="Pfam" id="PF00486">
    <property type="entry name" value="Trans_reg_C"/>
    <property type="match status" value="1"/>
</dbReference>
<feature type="domain" description="Response regulatory" evidence="4">
    <location>
        <begin position="2"/>
        <end position="116"/>
    </location>
</feature>
<accession>A0A1G4USY1</accession>
<dbReference type="RefSeq" id="WP_091444664.1">
    <property type="nucleotide sequence ID" value="NZ_FMTP01000014.1"/>
</dbReference>
<protein>
    <submittedName>
        <fullName evidence="6">Two-component system, OmpR family, response regulator TctD</fullName>
    </submittedName>
</protein>
<dbReference type="GO" id="GO:0005829">
    <property type="term" value="C:cytosol"/>
    <property type="evidence" value="ECO:0007669"/>
    <property type="project" value="TreeGrafter"/>
</dbReference>